<dbReference type="GO" id="GO:0005829">
    <property type="term" value="C:cytosol"/>
    <property type="evidence" value="ECO:0007669"/>
    <property type="project" value="TreeGrafter"/>
</dbReference>
<evidence type="ECO:0000259" key="2">
    <source>
        <dbReference type="SMART" id="SM00479"/>
    </source>
</evidence>
<dbReference type="PANTHER" id="PTHR30231">
    <property type="entry name" value="DNA POLYMERASE III SUBUNIT EPSILON"/>
    <property type="match status" value="1"/>
</dbReference>
<dbReference type="Proteomes" id="UP000798488">
    <property type="component" value="Unassembled WGS sequence"/>
</dbReference>
<name>A0A9D2WRE8_9FIRM</name>
<feature type="domain" description="Exonuclease" evidence="2">
    <location>
        <begin position="131"/>
        <end position="296"/>
    </location>
</feature>
<sequence>MVVITLTDCPAALRGVLTKWLLEINPGVFVGRVNARVRENIWALVKKFAKNGRATMVFNASNEQRLDFRVHNSEWEPIDFDGIKLILHPSPARVKKLSALRLGYSKASKRRLAKQAANRANSRPPAKYPSSYAVIDIETTGLSPEKNEIIEIGAVKIVEHEVIDTFEVLVASNSVIPPNIERLTGITGQLIEKEGLEPVMALKSFIEFIGVYPLVAHNMSFDMGFLNAACAKHGVGLIANELIDTLELSKKYVLGVKNYSLKNLAEKFQIETNTSHRSLADCLTIHMLYEKLIKIV</sequence>
<dbReference type="NCBIfam" id="TIGR00573">
    <property type="entry name" value="dnaq"/>
    <property type="match status" value="1"/>
</dbReference>
<dbReference type="NCBIfam" id="TIGR01873">
    <property type="entry name" value="cas_CT1978"/>
    <property type="match status" value="1"/>
</dbReference>
<keyword evidence="1" id="KW-0269">Exonuclease</keyword>
<dbReference type="PANTHER" id="PTHR30231:SF41">
    <property type="entry name" value="DNA POLYMERASE III SUBUNIT EPSILON"/>
    <property type="match status" value="1"/>
</dbReference>
<dbReference type="CDD" id="cd06127">
    <property type="entry name" value="DEDDh"/>
    <property type="match status" value="1"/>
</dbReference>
<protein>
    <submittedName>
        <fullName evidence="3">DNA polymerase III PolC-type</fullName>
        <ecNumber evidence="3">2.7.7.7</ecNumber>
    </submittedName>
</protein>
<dbReference type="InterPro" id="IPR012337">
    <property type="entry name" value="RNaseH-like_sf"/>
</dbReference>
<comment type="caution">
    <text evidence="3">The sequence shown here is derived from an EMBL/GenBank/DDBJ whole genome shotgun (WGS) entry which is preliminary data.</text>
</comment>
<dbReference type="EC" id="2.7.7.7" evidence="3"/>
<organism evidence="3 4">
    <name type="scientific">Sporotomaculum syntrophicum</name>
    <dbReference type="NCBI Taxonomy" id="182264"/>
    <lineage>
        <taxon>Bacteria</taxon>
        <taxon>Bacillati</taxon>
        <taxon>Bacillota</taxon>
        <taxon>Clostridia</taxon>
        <taxon>Eubacteriales</taxon>
        <taxon>Desulfallaceae</taxon>
        <taxon>Sporotomaculum</taxon>
    </lineage>
</organism>
<gene>
    <name evidence="3" type="primary">polC</name>
    <name evidence="3" type="ORF">SPSYN_01689</name>
</gene>
<dbReference type="Pfam" id="PF09707">
    <property type="entry name" value="Cas_Cas2CT1978"/>
    <property type="match status" value="1"/>
</dbReference>
<dbReference type="SUPFAM" id="SSF53098">
    <property type="entry name" value="Ribonuclease H-like"/>
    <property type="match status" value="1"/>
</dbReference>
<keyword evidence="1" id="KW-0540">Nuclease</keyword>
<dbReference type="GO" id="GO:0003887">
    <property type="term" value="F:DNA-directed DNA polymerase activity"/>
    <property type="evidence" value="ECO:0007669"/>
    <property type="project" value="UniProtKB-EC"/>
</dbReference>
<dbReference type="GO" id="GO:0008408">
    <property type="term" value="F:3'-5' exonuclease activity"/>
    <property type="evidence" value="ECO:0007669"/>
    <property type="project" value="TreeGrafter"/>
</dbReference>
<reference evidence="3" key="1">
    <citation type="submission" date="2016-02" db="EMBL/GenBank/DDBJ databases">
        <title>Draft Genome Sequence of Sporotomaculum syntrophicum Strain FB, a Syntrophic Benzoate Degrader.</title>
        <authorList>
            <person name="Nobu M.K."/>
            <person name="Narihiro T."/>
            <person name="Qiu Y.-L."/>
            <person name="Ohashi A."/>
            <person name="Liu W.-T."/>
            <person name="Yuji S."/>
        </authorList>
    </citation>
    <scope>NUCLEOTIDE SEQUENCE</scope>
    <source>
        <strain evidence="3">FB</strain>
    </source>
</reference>
<dbReference type="InterPro" id="IPR006054">
    <property type="entry name" value="DnaQ"/>
</dbReference>
<dbReference type="RefSeq" id="WP_161821996.1">
    <property type="nucleotide sequence ID" value="NZ_LSRS01000003.1"/>
</dbReference>
<dbReference type="SMART" id="SM00479">
    <property type="entry name" value="EXOIII"/>
    <property type="match status" value="1"/>
</dbReference>
<dbReference type="FunFam" id="3.30.420.10:FF:000045">
    <property type="entry name" value="3'-5' exonuclease DinG"/>
    <property type="match status" value="1"/>
</dbReference>
<proteinExistence type="predicted"/>
<dbReference type="InterPro" id="IPR010152">
    <property type="entry name" value="CRISPR-assoc_prot_Cas2_sub"/>
</dbReference>
<dbReference type="Gene3D" id="3.30.420.10">
    <property type="entry name" value="Ribonuclease H-like superfamily/Ribonuclease H"/>
    <property type="match status" value="1"/>
</dbReference>
<keyword evidence="3" id="KW-0808">Transferase</keyword>
<evidence type="ECO:0000313" key="3">
    <source>
        <dbReference type="EMBL" id="KAF1085546.1"/>
    </source>
</evidence>
<dbReference type="GO" id="GO:0003677">
    <property type="term" value="F:DNA binding"/>
    <property type="evidence" value="ECO:0007669"/>
    <property type="project" value="InterPro"/>
</dbReference>
<evidence type="ECO:0000256" key="1">
    <source>
        <dbReference type="ARBA" id="ARBA00022839"/>
    </source>
</evidence>
<dbReference type="InterPro" id="IPR036397">
    <property type="entry name" value="RNaseH_sf"/>
</dbReference>
<keyword evidence="4" id="KW-1185">Reference proteome</keyword>
<dbReference type="GO" id="GO:0045004">
    <property type="term" value="P:DNA replication proofreading"/>
    <property type="evidence" value="ECO:0007669"/>
    <property type="project" value="TreeGrafter"/>
</dbReference>
<dbReference type="InterPro" id="IPR013520">
    <property type="entry name" value="Ribonucl_H"/>
</dbReference>
<dbReference type="AlphaFoldDB" id="A0A9D2WRE8"/>
<dbReference type="EMBL" id="LSRS01000003">
    <property type="protein sequence ID" value="KAF1085546.1"/>
    <property type="molecule type" value="Genomic_DNA"/>
</dbReference>
<dbReference type="Pfam" id="PF00929">
    <property type="entry name" value="RNase_T"/>
    <property type="match status" value="1"/>
</dbReference>
<accession>A0A9D2WRE8</accession>
<dbReference type="CDD" id="cd09755">
    <property type="entry name" value="Cas2_I-E"/>
    <property type="match status" value="1"/>
</dbReference>
<keyword evidence="3" id="KW-0548">Nucleotidyltransferase</keyword>
<evidence type="ECO:0000313" key="4">
    <source>
        <dbReference type="Proteomes" id="UP000798488"/>
    </source>
</evidence>
<dbReference type="Gene3D" id="3.30.70.240">
    <property type="match status" value="1"/>
</dbReference>
<keyword evidence="1" id="KW-0378">Hydrolase</keyword>
<dbReference type="OrthoDB" id="9813328at2"/>